<dbReference type="SUPFAM" id="SSF55073">
    <property type="entry name" value="Nucleotide cyclase"/>
    <property type="match status" value="1"/>
</dbReference>
<evidence type="ECO:0000313" key="3">
    <source>
        <dbReference type="Proteomes" id="UP000029462"/>
    </source>
</evidence>
<dbReference type="Pfam" id="PF00990">
    <property type="entry name" value="GGDEF"/>
    <property type="match status" value="1"/>
</dbReference>
<protein>
    <recommendedName>
        <fullName evidence="1">GGDEF domain-containing protein</fullName>
    </recommendedName>
</protein>
<comment type="caution">
    <text evidence="2">The sequence shown here is derived from an EMBL/GenBank/DDBJ whole genome shotgun (WGS) entry which is preliminary data.</text>
</comment>
<dbReference type="InterPro" id="IPR029787">
    <property type="entry name" value="Nucleotide_cyclase"/>
</dbReference>
<proteinExistence type="predicted"/>
<dbReference type="AlphaFoldDB" id="A0A090UVI1"/>
<keyword evidence="3" id="KW-1185">Reference proteome</keyword>
<dbReference type="eggNOG" id="COG2203">
    <property type="taxonomic scope" value="Bacteria"/>
</dbReference>
<dbReference type="STRING" id="1115515.EV102420_02_00950"/>
<sequence length="319" mass="36272">MKFPGVPANEKERLKSLYMMDLLDKKDDERLQRLTRLAKATFNVPIALITLLDRDRQWMISCEGFNMRQSSRNVSFCAHAILLQGIMIVKDALKDDRFDNNPLVHDEPFVRFYAGCPVRLPDGSIAGTICLLDNKPREFSSDDINLLLDLGAIVEDELVIIGMAMTDKLTELPNRRGFFQIGDKRFVELTRDATPFTLLYFVVEDLHSLNDIWGHAEGDNALRAFAKCLNSCMKSGDVCGRVDSSAFAVLLAHNGQNDADAFLFNLQTKIDDWYSHVGKKYPLNYAYGMLENSTEKYDDLVDMLKDADTVMYSEKRKGR</sequence>
<dbReference type="NCBIfam" id="TIGR00254">
    <property type="entry name" value="GGDEF"/>
    <property type="match status" value="1"/>
</dbReference>
<dbReference type="PANTHER" id="PTHR43102">
    <property type="entry name" value="SLR1143 PROTEIN"/>
    <property type="match status" value="1"/>
</dbReference>
<dbReference type="CDD" id="cd01949">
    <property type="entry name" value="GGDEF"/>
    <property type="match status" value="1"/>
</dbReference>
<gene>
    <name evidence="2" type="ORF">EV102420_02_00950</name>
</gene>
<dbReference type="Gene3D" id="3.30.70.270">
    <property type="match status" value="1"/>
</dbReference>
<dbReference type="InterPro" id="IPR000160">
    <property type="entry name" value="GGDEF_dom"/>
</dbReference>
<dbReference type="PANTHER" id="PTHR43102:SF2">
    <property type="entry name" value="GAF DOMAIN-CONTAINING PROTEIN"/>
    <property type="match status" value="1"/>
</dbReference>
<dbReference type="SMART" id="SM00065">
    <property type="entry name" value="GAF"/>
    <property type="match status" value="1"/>
</dbReference>
<dbReference type="OrthoDB" id="9812358at2"/>
<evidence type="ECO:0000259" key="1">
    <source>
        <dbReference type="PROSITE" id="PS50887"/>
    </source>
</evidence>
<evidence type="ECO:0000313" key="2">
    <source>
        <dbReference type="EMBL" id="GAL56491.1"/>
    </source>
</evidence>
<dbReference type="Pfam" id="PF01590">
    <property type="entry name" value="GAF"/>
    <property type="match status" value="1"/>
</dbReference>
<dbReference type="Gene3D" id="3.30.450.40">
    <property type="match status" value="1"/>
</dbReference>
<name>A0A090UVI1_PSEVU</name>
<dbReference type="SMART" id="SM00267">
    <property type="entry name" value="GGDEF"/>
    <property type="match status" value="1"/>
</dbReference>
<feature type="domain" description="GGDEF" evidence="1">
    <location>
        <begin position="194"/>
        <end position="319"/>
    </location>
</feature>
<reference evidence="2 3" key="1">
    <citation type="submission" date="2014-09" db="EMBL/GenBank/DDBJ databases">
        <title>Whole genome shotgun sequence of Escherichia vulneris NBRC 102420.</title>
        <authorList>
            <person name="Yoshida Y."/>
            <person name="Hosoyama A."/>
            <person name="Tsuchikane K."/>
            <person name="Ohji S."/>
            <person name="Ichikawa N."/>
            <person name="Kimura A."/>
            <person name="Yamazoe A."/>
            <person name="Ezaki T."/>
            <person name="Fujita N."/>
        </authorList>
    </citation>
    <scope>NUCLEOTIDE SEQUENCE [LARGE SCALE GENOMIC DNA]</scope>
    <source>
        <strain evidence="2 3">NBRC 102420</strain>
    </source>
</reference>
<dbReference type="eggNOG" id="COG2199">
    <property type="taxonomic scope" value="Bacteria"/>
</dbReference>
<dbReference type="RefSeq" id="WP_042387725.1">
    <property type="nucleotide sequence ID" value="NZ_BBMZ01000002.1"/>
</dbReference>
<dbReference type="InterPro" id="IPR043128">
    <property type="entry name" value="Rev_trsase/Diguanyl_cyclase"/>
</dbReference>
<dbReference type="Proteomes" id="UP000029462">
    <property type="component" value="Unassembled WGS sequence"/>
</dbReference>
<accession>A0A090UVI1</accession>
<organism evidence="2 3">
    <name type="scientific">Pseudescherichia vulneris NBRC 102420</name>
    <dbReference type="NCBI Taxonomy" id="1115515"/>
    <lineage>
        <taxon>Bacteria</taxon>
        <taxon>Pseudomonadati</taxon>
        <taxon>Pseudomonadota</taxon>
        <taxon>Gammaproteobacteria</taxon>
        <taxon>Enterobacterales</taxon>
        <taxon>Enterobacteriaceae</taxon>
        <taxon>Pseudescherichia</taxon>
    </lineage>
</organism>
<dbReference type="SUPFAM" id="SSF55781">
    <property type="entry name" value="GAF domain-like"/>
    <property type="match status" value="1"/>
</dbReference>
<dbReference type="EMBL" id="BBMZ01000002">
    <property type="protein sequence ID" value="GAL56491.1"/>
    <property type="molecule type" value="Genomic_DNA"/>
</dbReference>
<dbReference type="InterPro" id="IPR003018">
    <property type="entry name" value="GAF"/>
</dbReference>
<dbReference type="InterPro" id="IPR029016">
    <property type="entry name" value="GAF-like_dom_sf"/>
</dbReference>
<dbReference type="PROSITE" id="PS50887">
    <property type="entry name" value="GGDEF"/>
    <property type="match status" value="1"/>
</dbReference>